<dbReference type="PROSITE" id="PS51257">
    <property type="entry name" value="PROKAR_LIPOPROTEIN"/>
    <property type="match status" value="1"/>
</dbReference>
<accession>A0A7D5KKZ2</accession>
<proteinExistence type="predicted"/>
<name>A0A7D5KKZ2_9EURY</name>
<evidence type="ECO:0000313" key="3">
    <source>
        <dbReference type="Proteomes" id="UP000509750"/>
    </source>
</evidence>
<dbReference type="GeneID" id="56028293"/>
<evidence type="ECO:0000313" key="2">
    <source>
        <dbReference type="EMBL" id="QLG27055.1"/>
    </source>
</evidence>
<gene>
    <name evidence="2" type="ORF">HUG10_05630</name>
</gene>
<protein>
    <submittedName>
        <fullName evidence="2">Uncharacterized protein</fullName>
    </submittedName>
</protein>
<sequence length="201" mass="21034">MIPSRSRRRVLASLAGLSGLAVGAGCGGGNQELTPGEVQGSPPPATTPGGNSSGTATEARAGTPSPTGTSAPTGTMTEAPVPPKGSLELVDADVSVSRDGGDVEADAYVTLENRGGPTPVTYEVLELRFDLLFTPIGGEQRRVASSYGTRTFFDESDGGFAPGETRRVDGLLRFARDGSTSRSTDDRRYDVEFAYRRISFR</sequence>
<dbReference type="KEGG" id="halg:HUG10_05630"/>
<organism evidence="2 3">
    <name type="scientific">Halorarum halophilum</name>
    <dbReference type="NCBI Taxonomy" id="2743090"/>
    <lineage>
        <taxon>Archaea</taxon>
        <taxon>Methanobacteriati</taxon>
        <taxon>Methanobacteriota</taxon>
        <taxon>Stenosarchaea group</taxon>
        <taxon>Halobacteria</taxon>
        <taxon>Halobacteriales</taxon>
        <taxon>Haloferacaceae</taxon>
        <taxon>Halorarum</taxon>
    </lineage>
</organism>
<dbReference type="EMBL" id="CP058529">
    <property type="protein sequence ID" value="QLG27055.1"/>
    <property type="molecule type" value="Genomic_DNA"/>
</dbReference>
<feature type="compositionally biased region" description="Low complexity" evidence="1">
    <location>
        <begin position="61"/>
        <end position="75"/>
    </location>
</feature>
<dbReference type="Proteomes" id="UP000509750">
    <property type="component" value="Chromosome"/>
</dbReference>
<dbReference type="OrthoDB" id="330530at2157"/>
<reference evidence="2 3" key="1">
    <citation type="submission" date="2020-07" db="EMBL/GenBank/DDBJ databases">
        <title>Gai3-2, isolated from salt lake.</title>
        <authorList>
            <person name="Cui H."/>
            <person name="Shi X."/>
        </authorList>
    </citation>
    <scope>NUCLEOTIDE SEQUENCE [LARGE SCALE GENOMIC DNA]</scope>
    <source>
        <strain evidence="2 3">Gai3-2</strain>
    </source>
</reference>
<feature type="region of interest" description="Disordered" evidence="1">
    <location>
        <begin position="20"/>
        <end position="86"/>
    </location>
</feature>
<dbReference type="RefSeq" id="WP_179168630.1">
    <property type="nucleotide sequence ID" value="NZ_CP058529.1"/>
</dbReference>
<dbReference type="AlphaFoldDB" id="A0A7D5KKZ2"/>
<keyword evidence="3" id="KW-1185">Reference proteome</keyword>
<evidence type="ECO:0000256" key="1">
    <source>
        <dbReference type="SAM" id="MobiDB-lite"/>
    </source>
</evidence>